<name>A0A2I6S9F6_9RHOO</name>
<gene>
    <name evidence="1" type="ORF">C0099_13680</name>
</gene>
<dbReference type="KEGG" id="atw:C0099_13680"/>
<dbReference type="RefSeq" id="WP_102247933.1">
    <property type="nucleotide sequence ID" value="NZ_CP025682.1"/>
</dbReference>
<protein>
    <recommendedName>
        <fullName evidence="3">ArsR family transcriptional regulator</fullName>
    </recommendedName>
</protein>
<organism evidence="1 2">
    <name type="scientific">Pseudazoarcus pumilus</name>
    <dbReference type="NCBI Taxonomy" id="2067960"/>
    <lineage>
        <taxon>Bacteria</taxon>
        <taxon>Pseudomonadati</taxon>
        <taxon>Pseudomonadota</taxon>
        <taxon>Betaproteobacteria</taxon>
        <taxon>Rhodocyclales</taxon>
        <taxon>Zoogloeaceae</taxon>
        <taxon>Pseudazoarcus</taxon>
    </lineage>
</organism>
<evidence type="ECO:0000313" key="1">
    <source>
        <dbReference type="EMBL" id="AUN95888.1"/>
    </source>
</evidence>
<keyword evidence="2" id="KW-1185">Reference proteome</keyword>
<dbReference type="Proteomes" id="UP000242205">
    <property type="component" value="Chromosome"/>
</dbReference>
<evidence type="ECO:0008006" key="3">
    <source>
        <dbReference type="Google" id="ProtNLM"/>
    </source>
</evidence>
<dbReference type="AlphaFoldDB" id="A0A2I6S9F6"/>
<reference evidence="1 2" key="1">
    <citation type="submission" date="2018-01" db="EMBL/GenBank/DDBJ databases">
        <authorList>
            <person name="Fu G.-Y."/>
        </authorList>
    </citation>
    <scope>NUCLEOTIDE SEQUENCE [LARGE SCALE GENOMIC DNA]</scope>
    <source>
        <strain evidence="1 2">SY39</strain>
    </source>
</reference>
<dbReference type="OrthoDB" id="8527781at2"/>
<sequence length="91" mass="10118">MSTTAEREATRIRRRAILSVLLFADVQTMPVRRLRDELEALYGQVVTVDRVRADVLWLADVGLVRAGADVAALTEDGRDVVLERKPMPGEA</sequence>
<proteinExistence type="predicted"/>
<dbReference type="EMBL" id="CP025682">
    <property type="protein sequence ID" value="AUN95888.1"/>
    <property type="molecule type" value="Genomic_DNA"/>
</dbReference>
<accession>A0A2I6S9F6</accession>
<evidence type="ECO:0000313" key="2">
    <source>
        <dbReference type="Proteomes" id="UP000242205"/>
    </source>
</evidence>